<comment type="caution">
    <text evidence="1">The sequence shown here is derived from an EMBL/GenBank/DDBJ whole genome shotgun (WGS) entry which is preliminary data.</text>
</comment>
<protein>
    <recommendedName>
        <fullName evidence="3">HNH endonuclease</fullName>
    </recommendedName>
</protein>
<evidence type="ECO:0008006" key="3">
    <source>
        <dbReference type="Google" id="ProtNLM"/>
    </source>
</evidence>
<dbReference type="AlphaFoldDB" id="A0A396AIH3"/>
<reference evidence="1 2" key="1">
    <citation type="submission" date="2018-08" db="EMBL/GenBank/DDBJ databases">
        <title>A genome reference for cultivated species of the human gut microbiota.</title>
        <authorList>
            <person name="Zou Y."/>
            <person name="Xue W."/>
            <person name="Luo G."/>
        </authorList>
    </citation>
    <scope>NUCLEOTIDE SEQUENCE [LARGE SCALE GENOMIC DNA]</scope>
    <source>
        <strain evidence="1 2">TF05-18</strain>
    </source>
</reference>
<dbReference type="Proteomes" id="UP000261278">
    <property type="component" value="Unassembled WGS sequence"/>
</dbReference>
<dbReference type="EMBL" id="QSSN01000025">
    <property type="protein sequence ID" value="RGL83092.1"/>
    <property type="molecule type" value="Genomic_DNA"/>
</dbReference>
<dbReference type="Gene3D" id="1.10.30.50">
    <property type="match status" value="1"/>
</dbReference>
<evidence type="ECO:0000313" key="1">
    <source>
        <dbReference type="EMBL" id="RGL83092.1"/>
    </source>
</evidence>
<proteinExistence type="predicted"/>
<name>A0A396AIH3_PHOVU</name>
<organism evidence="1 2">
    <name type="scientific">Phocaeicola vulgatus</name>
    <name type="common">Bacteroides vulgatus</name>
    <dbReference type="NCBI Taxonomy" id="821"/>
    <lineage>
        <taxon>Bacteria</taxon>
        <taxon>Pseudomonadati</taxon>
        <taxon>Bacteroidota</taxon>
        <taxon>Bacteroidia</taxon>
        <taxon>Bacteroidales</taxon>
        <taxon>Bacteroidaceae</taxon>
        <taxon>Phocaeicola</taxon>
    </lineage>
</organism>
<dbReference type="RefSeq" id="WP_117678441.1">
    <property type="nucleotide sequence ID" value="NZ_JACBPT010000040.1"/>
</dbReference>
<evidence type="ECO:0000313" key="2">
    <source>
        <dbReference type="Proteomes" id="UP000261278"/>
    </source>
</evidence>
<accession>A0A396AIH3</accession>
<sequence>MWYIEQPSEDTLNWFKNLFLDPISDSINSSDLSIYVKNILNKDAIKRLMLTSAETLYSYNEYLETELDKLGEWNNNKSKLLQLFDYENRISKNKNNSYELSKRIGRNTCVYCNRIYTHTVTEIATGRKIIRPDFDHWLSKAEHPLLSMSIYNLIPSCPICNRGIKLQRHFQLTKHIHPYLSAPETSFKFQYVPLPNAEWDVKITNYTEKEFETAKILETEQVYKCHGNLEVKDIVEFAYKNSPQYLNDLYSHVLQAYCGKITAKEAYRVIMGAENEPSRFLDRPLAKLKRDILLQIKESLCLDIEI</sequence>
<gene>
    <name evidence="1" type="ORF">DXC44_17235</name>
</gene>